<name>A0A9P6SVG2_9FUNG</name>
<dbReference type="InterPro" id="IPR036188">
    <property type="entry name" value="FAD/NAD-bd_sf"/>
</dbReference>
<accession>A0A9P6SVG2</accession>
<dbReference type="EMBL" id="JAAAHW010000017">
    <property type="protein sequence ID" value="KAG0007058.1"/>
    <property type="molecule type" value="Genomic_DNA"/>
</dbReference>
<dbReference type="GO" id="GO:0004497">
    <property type="term" value="F:monooxygenase activity"/>
    <property type="evidence" value="ECO:0007669"/>
    <property type="project" value="InterPro"/>
</dbReference>
<reference evidence="1" key="1">
    <citation type="journal article" date="2020" name="Fungal Divers.">
        <title>Resolving the Mortierellaceae phylogeny through synthesis of multi-gene phylogenetics and phylogenomics.</title>
        <authorList>
            <person name="Vandepol N."/>
            <person name="Liber J."/>
            <person name="Desiro A."/>
            <person name="Na H."/>
            <person name="Kennedy M."/>
            <person name="Barry K."/>
            <person name="Grigoriev I.V."/>
            <person name="Miller A.N."/>
            <person name="O'Donnell K."/>
            <person name="Stajich J.E."/>
            <person name="Bonito G."/>
        </authorList>
    </citation>
    <scope>NUCLEOTIDE SEQUENCE</scope>
    <source>
        <strain evidence="1">MES-2147</strain>
    </source>
</reference>
<dbReference type="PANTHER" id="PTHR47356:SF2">
    <property type="entry name" value="FAD-BINDING DOMAIN-CONTAINING PROTEIN-RELATED"/>
    <property type="match status" value="1"/>
</dbReference>
<evidence type="ECO:0000313" key="1">
    <source>
        <dbReference type="EMBL" id="KAG0007058.1"/>
    </source>
</evidence>
<dbReference type="InterPro" id="IPR050562">
    <property type="entry name" value="FAD_mOase_fung"/>
</dbReference>
<dbReference type="Gene3D" id="3.50.50.60">
    <property type="entry name" value="FAD/NAD(P)-binding domain"/>
    <property type="match status" value="1"/>
</dbReference>
<sequence>MNLNANILAAFEQLGLLEELLEISKPNSSFHLYSDDLKLIGSMEVRDEKAVLGYNRLAFARYRLYDLLVARVAPTRLHFNKRVISILQNKDGVMIRCSDGTTYHGDILVGADGAYSGVRQSLYKLMQKDNLLPYADTQELSKGFICMVGTTEPLDPVEYSDLTDVGKGIPYTWSAFSVPDNKICWNVVVQLSSLEQTRNEKFRNSEWGPESNEQLIKMVENLKTPFGKTMGEIIAKTPRDRISRVFLEDKLFDTCVMEPYYQVLGKEQ</sequence>
<comment type="caution">
    <text evidence="1">The sequence shown here is derived from an EMBL/GenBank/DDBJ whole genome shotgun (WGS) entry which is preliminary data.</text>
</comment>
<dbReference type="OrthoDB" id="655030at2759"/>
<proteinExistence type="predicted"/>
<dbReference type="SUPFAM" id="SSF51905">
    <property type="entry name" value="FAD/NAD(P)-binding domain"/>
    <property type="match status" value="1"/>
</dbReference>
<dbReference type="PANTHER" id="PTHR47356">
    <property type="entry name" value="FAD-DEPENDENT MONOOXYGENASE ASQG-RELATED"/>
    <property type="match status" value="1"/>
</dbReference>
<gene>
    <name evidence="1" type="ORF">BGZ65_010260</name>
</gene>
<evidence type="ECO:0000313" key="2">
    <source>
        <dbReference type="Proteomes" id="UP000749646"/>
    </source>
</evidence>
<organism evidence="1 2">
    <name type="scientific">Modicella reniformis</name>
    <dbReference type="NCBI Taxonomy" id="1440133"/>
    <lineage>
        <taxon>Eukaryota</taxon>
        <taxon>Fungi</taxon>
        <taxon>Fungi incertae sedis</taxon>
        <taxon>Mucoromycota</taxon>
        <taxon>Mortierellomycotina</taxon>
        <taxon>Mortierellomycetes</taxon>
        <taxon>Mortierellales</taxon>
        <taxon>Mortierellaceae</taxon>
        <taxon>Modicella</taxon>
    </lineage>
</organism>
<dbReference type="AlphaFoldDB" id="A0A9P6SVG2"/>
<dbReference type="Proteomes" id="UP000749646">
    <property type="component" value="Unassembled WGS sequence"/>
</dbReference>
<protein>
    <recommendedName>
        <fullName evidence="3">FAD-binding domain-containing protein</fullName>
    </recommendedName>
</protein>
<evidence type="ECO:0008006" key="3">
    <source>
        <dbReference type="Google" id="ProtNLM"/>
    </source>
</evidence>
<keyword evidence="2" id="KW-1185">Reference proteome</keyword>